<dbReference type="InterPro" id="IPR002172">
    <property type="entry name" value="LDrepeatLR_classA_rpt"/>
</dbReference>
<dbReference type="FunFam" id="2.10.25.10:FF:000033">
    <property type="entry name" value="Laminin subunit alpha 2"/>
    <property type="match status" value="1"/>
</dbReference>
<reference evidence="25" key="1">
    <citation type="journal article" date="2021" name="J. Neurophysiol.">
        <title>Gene transcription changes in a locust model of noise-induced deafness.</title>
        <authorList>
            <person name="French A.S."/>
            <person name="Warren B."/>
        </authorList>
    </citation>
    <scope>NUCLEOTIDE SEQUENCE</scope>
</reference>
<dbReference type="PROSITE" id="PS50835">
    <property type="entry name" value="IG_LIKE"/>
    <property type="match status" value="12"/>
</dbReference>
<dbReference type="SMART" id="SM00180">
    <property type="entry name" value="EGF_Lam"/>
    <property type="match status" value="6"/>
</dbReference>
<evidence type="ECO:0000256" key="6">
    <source>
        <dbReference type="ARBA" id="ARBA00022692"/>
    </source>
</evidence>
<evidence type="ECO:0000256" key="15">
    <source>
        <dbReference type="ARBA" id="ARBA00023319"/>
    </source>
</evidence>
<keyword evidence="5" id="KW-0272">Extracellular matrix</keyword>
<keyword evidence="10" id="KW-1133">Transmembrane helix</keyword>
<feature type="domain" description="Laminin G" evidence="20">
    <location>
        <begin position="2452"/>
        <end position="2631"/>
    </location>
</feature>
<feature type="disulfide bond" evidence="17">
    <location>
        <begin position="87"/>
        <end position="99"/>
    </location>
</feature>
<dbReference type="Pfam" id="PF00052">
    <property type="entry name" value="Laminin_B"/>
    <property type="match status" value="3"/>
</dbReference>
<evidence type="ECO:0000256" key="4">
    <source>
        <dbReference type="ARBA" id="ARBA00022525"/>
    </source>
</evidence>
<feature type="region of interest" description="Disordered" evidence="19">
    <location>
        <begin position="3182"/>
        <end position="3214"/>
    </location>
</feature>
<dbReference type="Gene3D" id="2.60.40.10">
    <property type="entry name" value="Immunoglobulins"/>
    <property type="match status" value="12"/>
</dbReference>
<feature type="domain" description="Ig-like" evidence="23">
    <location>
        <begin position="2019"/>
        <end position="2103"/>
    </location>
</feature>
<feature type="domain" description="Laminin G" evidence="20">
    <location>
        <begin position="2709"/>
        <end position="2889"/>
    </location>
</feature>
<dbReference type="PRINTS" id="PR00261">
    <property type="entry name" value="LDLRECEPTOR"/>
</dbReference>
<feature type="domain" description="Laminin IV type A" evidence="24">
    <location>
        <begin position="700"/>
        <end position="882"/>
    </location>
</feature>
<dbReference type="GO" id="GO:0005509">
    <property type="term" value="F:calcium ion binding"/>
    <property type="evidence" value="ECO:0007669"/>
    <property type="project" value="InterPro"/>
</dbReference>
<keyword evidence="13" id="KW-0325">Glycoprotein</keyword>
<dbReference type="InterPro" id="IPR050958">
    <property type="entry name" value="Cell_Adh-Cytoskel_Orgn"/>
</dbReference>
<keyword evidence="11" id="KW-0472">Membrane</keyword>
<feature type="disulfide bond" evidence="17">
    <location>
        <begin position="106"/>
        <end position="121"/>
    </location>
</feature>
<dbReference type="SUPFAM" id="SSF49899">
    <property type="entry name" value="Concanavalin A-like lectins/glucanases"/>
    <property type="match status" value="3"/>
</dbReference>
<evidence type="ECO:0000256" key="12">
    <source>
        <dbReference type="ARBA" id="ARBA00023157"/>
    </source>
</evidence>
<keyword evidence="16" id="KW-0245">EGF-like domain</keyword>
<feature type="disulfide bond" evidence="17">
    <location>
        <begin position="2237"/>
        <end position="2252"/>
    </location>
</feature>
<evidence type="ECO:0000259" key="23">
    <source>
        <dbReference type="PROSITE" id="PS50835"/>
    </source>
</evidence>
<dbReference type="SMART" id="SM00406">
    <property type="entry name" value="IGv"/>
    <property type="match status" value="3"/>
</dbReference>
<comment type="similarity">
    <text evidence="3">Belongs to the LDLR family.</text>
</comment>
<dbReference type="SUPFAM" id="SSF48726">
    <property type="entry name" value="Immunoglobulin"/>
    <property type="match status" value="12"/>
</dbReference>
<dbReference type="CDD" id="cd00096">
    <property type="entry name" value="Ig"/>
    <property type="match status" value="2"/>
</dbReference>
<feature type="domain" description="Ig-like" evidence="23">
    <location>
        <begin position="1602"/>
        <end position="1684"/>
    </location>
</feature>
<dbReference type="InterPro" id="IPR056863">
    <property type="entry name" value="LMN_ATRN_NET-like_EGF"/>
</dbReference>
<evidence type="ECO:0000259" key="22">
    <source>
        <dbReference type="PROSITE" id="PS50027"/>
    </source>
</evidence>
<dbReference type="Pfam" id="PF13895">
    <property type="entry name" value="Ig_2"/>
    <property type="match status" value="1"/>
</dbReference>
<feature type="domain" description="EGF-like" evidence="21">
    <location>
        <begin position="2673"/>
        <end position="2704"/>
    </location>
</feature>
<feature type="domain" description="Ig-like" evidence="23">
    <location>
        <begin position="1925"/>
        <end position="2014"/>
    </location>
</feature>
<dbReference type="PANTHER" id="PTHR45080">
    <property type="entry name" value="CONTACTIN 5"/>
    <property type="match status" value="1"/>
</dbReference>
<dbReference type="Pfam" id="PF00054">
    <property type="entry name" value="Laminin_G_1"/>
    <property type="match status" value="2"/>
</dbReference>
<dbReference type="Gene3D" id="2.170.300.10">
    <property type="entry name" value="Tie2 ligand-binding domain superfamily"/>
    <property type="match status" value="1"/>
</dbReference>
<keyword evidence="14 18" id="KW-0424">Laminin EGF-like domain</keyword>
<feature type="disulfide bond" evidence="18">
    <location>
        <begin position="593"/>
        <end position="602"/>
    </location>
</feature>
<dbReference type="SMART" id="SM00409">
    <property type="entry name" value="IG"/>
    <property type="match status" value="12"/>
</dbReference>
<evidence type="ECO:0000259" key="24">
    <source>
        <dbReference type="PROSITE" id="PS51115"/>
    </source>
</evidence>
<feature type="disulfide bond" evidence="16">
    <location>
        <begin position="626"/>
        <end position="643"/>
    </location>
</feature>
<dbReference type="SUPFAM" id="SSF57196">
    <property type="entry name" value="EGF/Laminin"/>
    <property type="match status" value="3"/>
</dbReference>
<dbReference type="Gene3D" id="2.10.25.10">
    <property type="entry name" value="Laminin"/>
    <property type="match status" value="7"/>
</dbReference>
<dbReference type="FunFam" id="2.10.25.10:FF:000388">
    <property type="entry name" value="Laminin subunit alpha"/>
    <property type="match status" value="1"/>
</dbReference>
<feature type="domain" description="Laminin G" evidence="20">
    <location>
        <begin position="2997"/>
        <end position="3179"/>
    </location>
</feature>
<evidence type="ECO:0000256" key="19">
    <source>
        <dbReference type="SAM" id="MobiDB-lite"/>
    </source>
</evidence>
<keyword evidence="7" id="KW-0732">Signal</keyword>
<evidence type="ECO:0000259" key="21">
    <source>
        <dbReference type="PROSITE" id="PS50026"/>
    </source>
</evidence>
<feature type="domain" description="Ig-like" evidence="23">
    <location>
        <begin position="1782"/>
        <end position="1867"/>
    </location>
</feature>
<dbReference type="GO" id="GO:0007156">
    <property type="term" value="P:homophilic cell adhesion via plasma membrane adhesion molecules"/>
    <property type="evidence" value="ECO:0007669"/>
    <property type="project" value="TreeGrafter"/>
</dbReference>
<evidence type="ECO:0000256" key="9">
    <source>
        <dbReference type="ARBA" id="ARBA00022869"/>
    </source>
</evidence>
<dbReference type="InterPro" id="IPR013783">
    <property type="entry name" value="Ig-like_fold"/>
</dbReference>
<dbReference type="Gene3D" id="4.10.400.10">
    <property type="entry name" value="Low-density Lipoprotein Receptor"/>
    <property type="match status" value="4"/>
</dbReference>
<evidence type="ECO:0000256" key="8">
    <source>
        <dbReference type="ARBA" id="ARBA00022737"/>
    </source>
</evidence>
<dbReference type="InterPro" id="IPR036179">
    <property type="entry name" value="Ig-like_dom_sf"/>
</dbReference>
<feature type="disulfide bond" evidence="16">
    <location>
        <begin position="2656"/>
        <end position="2665"/>
    </location>
</feature>
<dbReference type="Pfam" id="PF24973">
    <property type="entry name" value="EGF_LMN_ATRN"/>
    <property type="match status" value="1"/>
</dbReference>
<dbReference type="Pfam" id="PF13927">
    <property type="entry name" value="Ig_3"/>
    <property type="match status" value="8"/>
</dbReference>
<dbReference type="PANTHER" id="PTHR45080:SF8">
    <property type="entry name" value="IG-LIKE DOMAIN-CONTAINING PROTEIN"/>
    <property type="match status" value="1"/>
</dbReference>
<feature type="disulfide bond" evidence="18">
    <location>
        <begin position="992"/>
        <end position="1001"/>
    </location>
</feature>
<dbReference type="Pfam" id="PF00053">
    <property type="entry name" value="EGF_laminin"/>
    <property type="match status" value="5"/>
</dbReference>
<evidence type="ECO:0000313" key="25">
    <source>
        <dbReference type="EMBL" id="QVD39170.1"/>
    </source>
</evidence>
<dbReference type="CDD" id="cd00054">
    <property type="entry name" value="EGF_CA"/>
    <property type="match status" value="3"/>
</dbReference>
<dbReference type="PROSITE" id="PS50068">
    <property type="entry name" value="LDLRA_2"/>
    <property type="match status" value="4"/>
</dbReference>
<feature type="disulfide bond" evidence="17">
    <location>
        <begin position="67"/>
        <end position="82"/>
    </location>
</feature>
<comment type="caution">
    <text evidence="16">Lacks conserved residue(s) required for the propagation of feature annotation.</text>
</comment>
<dbReference type="SUPFAM" id="SSF57184">
    <property type="entry name" value="Growth factor receptor domain"/>
    <property type="match status" value="2"/>
</dbReference>
<dbReference type="InterPro" id="IPR003598">
    <property type="entry name" value="Ig_sub2"/>
</dbReference>
<dbReference type="Pfam" id="PF07679">
    <property type="entry name" value="I-set"/>
    <property type="match status" value="2"/>
</dbReference>
<sequence length="3214" mass="349389">MPEIQLEHSGTYICEAIGYYPSTPGARAYVTLTVEQLDLPVTRPAYTCQPYEATCANLDCIPKEKVCDGNFDCVDGSDEMRCSAHGCEPNEFQCDNKRCVLKTWRCDSDDDCGDGSDEQNCATNPPGSPCRYNEFQCRSGDQCIPKSFQCDLEVDCQDRSDEIGCSPVYIQTPPPPMVNLNIGDTMNISCTAIGVPTPEVVWRLNWGHIPAKCTTRSVNGVGTLICPDIQETDQGAYSCEAINTRGPVFAVPDAILVVNRPPSVCQRGYFNDLAYRPSDCIPCFCFGVTSDCSSADLFTYQLPPPLDATTLVGVRIDPQTGAVSISPQLPRSRPGIRPLDRARGSFQVYSVERTSDGIYPYFAMPENYLGNQLKSYGGYLKYTVNFVGQGRPNNAPEVILSGNNYTLVHVPRQQPEAGRDNDMSVRFFYGEWYKRTGARPGGDIPGGPTDVLASREEIMMALSNVDNILIKTQHTDGGLLSTTLSNIHMDSAAIRNTGQGQAAFVEECRCPPGYAGLSCERCAEGYEHRPQGPWLGVCVPSAPPTPQSCRPGEYGDPQRGIPCQPCPCPLTSPGNQFGRTCFLDTDGQVTCDCPPGYVGRRCERCDVGYTGNPLIPGDSCSPGGPCDPAGSLSTEVDPVTGQCRCKELTTGTLCNQCKPNSFHLAPQNPEGCISCFCMGITDSCTSSSWYRTQITSAFTRDAQDFKLVDDPLNLDRPITEGLRVDPVARELVFQDFSRRSPVVYYWMLPPQFLGDKVTSYGGYLNYTVRYVPAPGGQSSRNNAPDVELISSNDIKLMYFGRDQIEADRPQTVSVPLLEQYWQRNDGQQTHRDHIMMALADVQAILVKATYTTNTREAALIQVTMDIAEERNTGQQRAFPVEECACPVGYRGLSCEDCDAGYTRSFEGLYLGLCEPCNCNGHSDECHPEEGTCYNCRDHTTGPNCEQCEPGYEGDATRGTAADCRPTGDRPPTSDTCYCDPRGSRGPDCPCVCKTNVEGEQCNLCRRGTFSLSEDHVEGCLECFCNGVSETCQASNLYRQQIPMQVFDENHGFTLADNNRQTIIRDGFTVNMARNEIEHRVSGAEQRLFWSLPPSFTGNKLESYGGYLNITQSYSAQPNSRRYYDTDIVIVGNGISIYWSGVPDTRPDVPFTYSVQLKEGVWQRLLPTGPGPASRQDMLRVLSAVEAILVRAFHATLTTATRISDISLDTAVPQPTGQAAVRDVEVCRCPPGYRGSSCESCSPGYYRDTSRGPESATCVRCPCNGNEESCYADRDGRVTCVCQPGYTGRYCDSTERPPIVTPSPLPGSTDSPQPTITVRISEPSIQIVEAGSTVRYRCTGVSIYEVPVSLVWTKEGGELPDRAYDDRRGTLTITSVVPSDSGTYICTASDQYSIQTSRAVLTVGGSGSEPPRVEVRPQYLTVNEGDSAEFECSASGIPQPDIRWTPDEGRQLSPQVYYSGGVLRIPSVRKSDEGRYTCSASNPAGEDRRTVYLYVSDSPEPSVQLTMQPSTYDGPEGATVVLRCLAGGVAGAPPPRITWSRQGAELPPNARQEDDGRGSATLEIPSATAADSGVYICTAVRTTPPSYTTSTVRVVVTAYRQPPVVSIEPERQTVAQGSLAELRCVASGEPTPAITWSKANEELSSSSQAVGPVLRIPNIQVQDRGIYICTAESPSGTSQASAVLEVERRESPRVSLFPTEQQTVITGGSILLQCRVEAGIPAPTVTWSRVDGRPLPSSVEELPGGVLRFTGMTKDDEGTYLCVARNEAGEARLTGSISVHTPPHITLLPSQQVSVNAGQNIRLECRATGDPLPNVFWQTIQRPFAVESMARPSVAILEINGASRADEGSYSCLAQNAAGSAEERLYLTVVDAGAGVYPPGNDTYYPPYPRPTRPYSTEPPFGQETGAESEGGVKEPTPRPGYPQYPGLTVSSQRFELPVGGSGDLRCSLSGRDPQIDRIFLRWIRPDNRQLPRNSYERDGILGLRNVQYGDEGEYICQGVSPTGQTVFSASTYVELIELPRIRLEPEHQVVRPGDSARIECSVVGTPPIDIRWQAVGRGLPPSVTTSGGVLQFQGITVADTGRYICLATNRYGQAEGAAEVIVEDYESRPPVTSPVQRDQTANVGSRVELQCRVSQIADRGASYSWTRYDRRPLPPTSTRRGDTLVLNDVRPEDSGRYVCTVTEAYPGNRQFSEYIDLRVELYAAGGCYFAPPGVSGVAAVGGFQCRTGECVPLTAQCDGRIDCRDGSDELYCGGGPAGYRRGGRGVSSLSLHIDASSQQVRAGDNVDLRCRVSGADGSVPVNFRWTKEDRDRQLDGNVQTASELLRITNVRPENGGVYRCTAYTGAGTFSEDYVLTIQDIPDPMNDDAAAIETLTAEYGSTVSMECKTDLEPPVNYRWSRQGGDLPDKAEERQEWLQIREVTGRDAGTYTCTADNGNLRMDIPKVLVVTGVVPYFSQEPNAYTKLPTLSQAYVGFDVSVSFRPDSPDGMILYNGEKSGDEGDFISLGLVDGRVEFRFNVGSGPAVITSRDRIRLGEWHTVRIVRDKKRGSLYVDNQEAVTGETTGLFQGLDLKEPLFIGGVPDYRQISSQSGFTRGFKGCVSRLVLSAASQPVDLMREAIESEGVTACDACSHSPCSNGGVCQEAADSPRGFTCLCTPGFSGTLCDRYGEACYPDACGPGRCHVDDERGLICFCPFGRTGPRCEREVSVRTPMFNGEAYLAYTTPARATSKLIVSIKFRPDDLNDGIIAYSGQSTDGRGDFFAIVIHNRTVEFRYDTGAGLKVLRSRHRLVAGEWTSLTARRDYKEASLTVADDRQTRLESAGGRGAANRGLNLRTPLFLGGVNWAAITVSQNAAVTRGFVGCISELKVSGRTVDLVNALVEAANVEECVDRTPPPTASDEGFGPTAVGGCRGDMNPCQNSARCIEVPGSGRYYCECPPGYTGTNCETALQDQEDALCRSLRPCQNGGSCETRGSTYHCHCPIGWTGTNCQQAADFETEAGFQGDGWVELPGRLMPHSDPHQQEQLTVEFSTTQPDGILFWHGQEPEASGRGQDYLALAVVNGSLELSYELGSGPARIRYPLRVDDGRTHTAVAERQATQGSLSVDNGTPEYGESGGLRAMLNTDGSIYVGGLPNPSLMTDGRYLSGLTGCVHAIYIDEDTAPLYLRELAIGGRNVRSCDSGSEIDNDLFGRRQRRLTAGHRRGKGRRQSGRKA</sequence>
<feature type="disulfide bond" evidence="16">
    <location>
        <begin position="645"/>
        <end position="654"/>
    </location>
</feature>
<feature type="compositionally biased region" description="Basic residues" evidence="19">
    <location>
        <begin position="3192"/>
        <end position="3214"/>
    </location>
</feature>
<dbReference type="InterPro" id="IPR003599">
    <property type="entry name" value="Ig_sub"/>
</dbReference>
<keyword evidence="9" id="KW-0084">Basement membrane</keyword>
<dbReference type="InterPro" id="IPR036055">
    <property type="entry name" value="LDL_receptor-like_sf"/>
</dbReference>
<dbReference type="PROSITE" id="PS01248">
    <property type="entry name" value="EGF_LAM_1"/>
    <property type="match status" value="4"/>
</dbReference>
<dbReference type="PROSITE" id="PS01209">
    <property type="entry name" value="LDLRA_1"/>
    <property type="match status" value="3"/>
</dbReference>
<dbReference type="PROSITE" id="PS50027">
    <property type="entry name" value="EGF_LAM_2"/>
    <property type="match status" value="4"/>
</dbReference>
<evidence type="ECO:0000256" key="14">
    <source>
        <dbReference type="ARBA" id="ARBA00023292"/>
    </source>
</evidence>
<dbReference type="SMART" id="SM00192">
    <property type="entry name" value="LDLa"/>
    <property type="match status" value="4"/>
</dbReference>
<keyword evidence="6" id="KW-0812">Transmembrane</keyword>
<feature type="domain" description="EGF-like" evidence="21">
    <location>
        <begin position="2629"/>
        <end position="2666"/>
    </location>
</feature>
<evidence type="ECO:0000256" key="7">
    <source>
        <dbReference type="ARBA" id="ARBA00022729"/>
    </source>
</evidence>
<dbReference type="InterPro" id="IPR000742">
    <property type="entry name" value="EGF"/>
</dbReference>
<evidence type="ECO:0000256" key="10">
    <source>
        <dbReference type="ARBA" id="ARBA00022989"/>
    </source>
</evidence>
<dbReference type="EMBL" id="MW962404">
    <property type="protein sequence ID" value="QVD39170.1"/>
    <property type="molecule type" value="mRNA"/>
</dbReference>
<dbReference type="SUPFAM" id="SSF57424">
    <property type="entry name" value="LDL receptor-like module"/>
    <property type="match status" value="4"/>
</dbReference>
<dbReference type="FunFam" id="4.10.400.10:FF:000024">
    <property type="entry name" value="Low-density lipoprotein RecePtor related"/>
    <property type="match status" value="1"/>
</dbReference>
<dbReference type="SMART" id="SM00181">
    <property type="entry name" value="EGF"/>
    <property type="match status" value="7"/>
</dbReference>
<dbReference type="CDD" id="cd00110">
    <property type="entry name" value="LamG"/>
    <property type="match status" value="3"/>
</dbReference>
<dbReference type="GO" id="GO:0005886">
    <property type="term" value="C:plasma membrane"/>
    <property type="evidence" value="ECO:0007669"/>
    <property type="project" value="TreeGrafter"/>
</dbReference>
<keyword evidence="8" id="KW-0677">Repeat</keyword>
<evidence type="ECO:0000256" key="13">
    <source>
        <dbReference type="ARBA" id="ARBA00023180"/>
    </source>
</evidence>
<feature type="domain" description="Ig-like" evidence="23">
    <location>
        <begin position="1691"/>
        <end position="1777"/>
    </location>
</feature>
<feature type="domain" description="Laminin EGF-like" evidence="22">
    <location>
        <begin position="976"/>
        <end position="1021"/>
    </location>
</feature>
<dbReference type="GO" id="GO:0043025">
    <property type="term" value="C:neuronal cell body"/>
    <property type="evidence" value="ECO:0007669"/>
    <property type="project" value="TreeGrafter"/>
</dbReference>
<dbReference type="FunFam" id="2.10.25.10:FF:000106">
    <property type="entry name" value="Heparan sulfate proteoglycan 2"/>
    <property type="match status" value="1"/>
</dbReference>
<evidence type="ECO:0000256" key="16">
    <source>
        <dbReference type="PROSITE-ProRule" id="PRU00076"/>
    </source>
</evidence>
<dbReference type="OrthoDB" id="10055367at2759"/>
<feature type="domain" description="Ig-like" evidence="23">
    <location>
        <begin position="1410"/>
        <end position="1495"/>
    </location>
</feature>
<dbReference type="Pfam" id="PF00008">
    <property type="entry name" value="EGF"/>
    <property type="match status" value="2"/>
</dbReference>
<dbReference type="InterPro" id="IPR002049">
    <property type="entry name" value="LE_dom"/>
</dbReference>
<dbReference type="PROSITE" id="PS50026">
    <property type="entry name" value="EGF_3"/>
    <property type="match status" value="5"/>
</dbReference>
<feature type="domain" description="Ig-like" evidence="23">
    <location>
        <begin position="1500"/>
        <end position="1592"/>
    </location>
</feature>
<dbReference type="CDD" id="cd00112">
    <property type="entry name" value="LDLa"/>
    <property type="match status" value="3"/>
</dbReference>
<dbReference type="Pfam" id="PF00057">
    <property type="entry name" value="Ldl_recept_a"/>
    <property type="match status" value="4"/>
</dbReference>
<feature type="disulfide bond" evidence="16">
    <location>
        <begin position="2694"/>
        <end position="2703"/>
    </location>
</feature>
<dbReference type="GO" id="GO:0050808">
    <property type="term" value="P:synapse organization"/>
    <property type="evidence" value="ECO:0007669"/>
    <property type="project" value="TreeGrafter"/>
</dbReference>
<dbReference type="GO" id="GO:0048513">
    <property type="term" value="P:animal organ development"/>
    <property type="evidence" value="ECO:0007669"/>
    <property type="project" value="UniProtKB-ARBA"/>
</dbReference>
<feature type="disulfide bond" evidence="16">
    <location>
        <begin position="2937"/>
        <end position="2946"/>
    </location>
</feature>
<dbReference type="FunFam" id="2.60.40.10:FF:000032">
    <property type="entry name" value="palladin isoform X1"/>
    <property type="match status" value="3"/>
</dbReference>
<dbReference type="CDD" id="cd00055">
    <property type="entry name" value="EGF_Lam"/>
    <property type="match status" value="6"/>
</dbReference>
<dbReference type="SMART" id="SM00408">
    <property type="entry name" value="IGc2"/>
    <property type="match status" value="12"/>
</dbReference>
<dbReference type="PROSITE" id="PS01186">
    <property type="entry name" value="EGF_2"/>
    <property type="match status" value="4"/>
</dbReference>
<feature type="disulfide bond" evidence="17">
    <location>
        <begin position="55"/>
        <end position="73"/>
    </location>
</feature>
<feature type="domain" description="Laminin IV type A" evidence="24">
    <location>
        <begin position="309"/>
        <end position="507"/>
    </location>
</feature>
<feature type="disulfide bond" evidence="18">
    <location>
        <begin position="935"/>
        <end position="944"/>
    </location>
</feature>
<feature type="domain" description="EGF-like" evidence="21">
    <location>
        <begin position="2907"/>
        <end position="2947"/>
    </location>
</feature>
<dbReference type="Gene3D" id="2.60.120.200">
    <property type="match status" value="3"/>
</dbReference>
<evidence type="ECO:0000259" key="20">
    <source>
        <dbReference type="PROSITE" id="PS50025"/>
    </source>
</evidence>
<dbReference type="PROSITE" id="PS50025">
    <property type="entry name" value="LAM_G_DOMAIN"/>
    <property type="match status" value="3"/>
</dbReference>
<dbReference type="GO" id="GO:0005604">
    <property type="term" value="C:basement membrane"/>
    <property type="evidence" value="ECO:0007669"/>
    <property type="project" value="UniProtKB-SubCell"/>
</dbReference>
<dbReference type="InterPro" id="IPR009030">
    <property type="entry name" value="Growth_fac_rcpt_cys_sf"/>
</dbReference>
<dbReference type="InterPro" id="IPR023415">
    <property type="entry name" value="LDLR_class-A_CS"/>
</dbReference>
<dbReference type="InterPro" id="IPR001791">
    <property type="entry name" value="Laminin_G"/>
</dbReference>
<keyword evidence="4" id="KW-0964">Secreted</keyword>
<feature type="domain" description="Ig-like" evidence="23">
    <location>
        <begin position="2363"/>
        <end position="2447"/>
    </location>
</feature>
<dbReference type="SMART" id="SM00179">
    <property type="entry name" value="EGF_CA"/>
    <property type="match status" value="4"/>
</dbReference>
<dbReference type="SMART" id="SM00281">
    <property type="entry name" value="LamB"/>
    <property type="match status" value="3"/>
</dbReference>
<feature type="region of interest" description="Disordered" evidence="19">
    <location>
        <begin position="1887"/>
        <end position="1924"/>
    </location>
</feature>
<dbReference type="InterPro" id="IPR013098">
    <property type="entry name" value="Ig_I-set"/>
</dbReference>
<feature type="disulfide bond" evidence="17">
    <location>
        <begin position="2225"/>
        <end position="2243"/>
    </location>
</feature>
<feature type="domain" description="Ig-like" evidence="23">
    <location>
        <begin position="2256"/>
        <end position="2356"/>
    </location>
</feature>
<dbReference type="GO" id="GO:0008046">
    <property type="term" value="F:axon guidance receptor activity"/>
    <property type="evidence" value="ECO:0007669"/>
    <property type="project" value="TreeGrafter"/>
</dbReference>
<dbReference type="InterPro" id="IPR013106">
    <property type="entry name" value="Ig_V-set"/>
</dbReference>
<name>A0A8E5NI42_SCHGR</name>
<feature type="domain" description="Laminin IV type A" evidence="24">
    <location>
        <begin position="1047"/>
        <end position="1225"/>
    </location>
</feature>
<evidence type="ECO:0000256" key="3">
    <source>
        <dbReference type="ARBA" id="ARBA00009939"/>
    </source>
</evidence>
<dbReference type="SMART" id="SM00282">
    <property type="entry name" value="LamG"/>
    <property type="match status" value="3"/>
</dbReference>
<feature type="disulfide bond" evidence="16">
    <location>
        <begin position="2918"/>
        <end position="2935"/>
    </location>
</feature>
<feature type="domain" description="EGF-like" evidence="21">
    <location>
        <begin position="616"/>
        <end position="655"/>
    </location>
</feature>
<evidence type="ECO:0000256" key="17">
    <source>
        <dbReference type="PROSITE-ProRule" id="PRU00124"/>
    </source>
</evidence>
<dbReference type="Pfam" id="PF02210">
    <property type="entry name" value="Laminin_G_2"/>
    <property type="match status" value="1"/>
</dbReference>
<dbReference type="GO" id="GO:0030424">
    <property type="term" value="C:axon"/>
    <property type="evidence" value="ECO:0007669"/>
    <property type="project" value="TreeGrafter"/>
</dbReference>
<protein>
    <submittedName>
        <fullName evidence="25">Basement membrane-specific heparan sulfate proteoglycan core protein</fullName>
    </submittedName>
</protein>
<feature type="disulfide bond" evidence="18">
    <location>
        <begin position="976"/>
        <end position="988"/>
    </location>
</feature>
<dbReference type="InterPro" id="IPR007110">
    <property type="entry name" value="Ig-like_dom"/>
</dbReference>
<evidence type="ECO:0000256" key="18">
    <source>
        <dbReference type="PROSITE-ProRule" id="PRU00460"/>
    </source>
</evidence>
<feature type="domain" description="Ig-like" evidence="23">
    <location>
        <begin position="1313"/>
        <end position="1401"/>
    </location>
</feature>
<feature type="disulfide bond" evidence="17">
    <location>
        <begin position="48"/>
        <end position="60"/>
    </location>
</feature>
<feature type="disulfide bond" evidence="17">
    <location>
        <begin position="150"/>
        <end position="165"/>
    </location>
</feature>
<keyword evidence="15" id="KW-0393">Immunoglobulin domain</keyword>
<dbReference type="InterPro" id="IPR000034">
    <property type="entry name" value="Laminin_IV"/>
</dbReference>
<feature type="domain" description="EGF-like" evidence="21">
    <location>
        <begin position="2954"/>
        <end position="2991"/>
    </location>
</feature>
<proteinExistence type="evidence at transcript level"/>
<organism evidence="25">
    <name type="scientific">Schistocerca gregaria</name>
    <name type="common">Desert locust</name>
    <name type="synonym">Gryllus gregarius</name>
    <dbReference type="NCBI Taxonomy" id="7010"/>
    <lineage>
        <taxon>Eukaryota</taxon>
        <taxon>Metazoa</taxon>
        <taxon>Ecdysozoa</taxon>
        <taxon>Arthropoda</taxon>
        <taxon>Hexapoda</taxon>
        <taxon>Insecta</taxon>
        <taxon>Pterygota</taxon>
        <taxon>Neoptera</taxon>
        <taxon>Polyneoptera</taxon>
        <taxon>Orthoptera</taxon>
        <taxon>Caelifera</taxon>
        <taxon>Acrididea</taxon>
        <taxon>Acridomorpha</taxon>
        <taxon>Acridoidea</taxon>
        <taxon>Acrididae</taxon>
        <taxon>Cyrtacanthacridinae</taxon>
        <taxon>Schistocerca</taxon>
    </lineage>
</organism>
<feature type="domain" description="Laminin EGF-like" evidence="22">
    <location>
        <begin position="625"/>
        <end position="674"/>
    </location>
</feature>
<dbReference type="PROSITE" id="PS51115">
    <property type="entry name" value="LAMININ_IVA"/>
    <property type="match status" value="3"/>
</dbReference>
<feature type="disulfide bond" evidence="17">
    <location>
        <begin position="94"/>
        <end position="112"/>
    </location>
</feature>
<dbReference type="PROSITE" id="PS00022">
    <property type="entry name" value="EGF_1"/>
    <property type="match status" value="7"/>
</dbReference>
<dbReference type="InterPro" id="IPR013320">
    <property type="entry name" value="ConA-like_dom_sf"/>
</dbReference>
<feature type="domain" description="Laminin EGF-like" evidence="22">
    <location>
        <begin position="566"/>
        <end position="622"/>
    </location>
</feature>
<feature type="domain" description="Laminin EGF-like" evidence="22">
    <location>
        <begin position="916"/>
        <end position="965"/>
    </location>
</feature>
<feature type="domain" description="Ig-like" evidence="23">
    <location>
        <begin position="2109"/>
        <end position="2192"/>
    </location>
</feature>
<feature type="disulfide bond" evidence="16">
    <location>
        <begin position="2981"/>
        <end position="2990"/>
    </location>
</feature>
<evidence type="ECO:0000256" key="5">
    <source>
        <dbReference type="ARBA" id="ARBA00022530"/>
    </source>
</evidence>
<feature type="domain" description="Ig-like" evidence="23">
    <location>
        <begin position="167"/>
        <end position="243"/>
    </location>
</feature>
<feature type="region of interest" description="Disordered" evidence="19">
    <location>
        <begin position="1538"/>
        <end position="1558"/>
    </location>
</feature>
<dbReference type="InterPro" id="IPR001881">
    <property type="entry name" value="EGF-like_Ca-bd_dom"/>
</dbReference>
<evidence type="ECO:0000256" key="1">
    <source>
        <dbReference type="ARBA" id="ARBA00004167"/>
    </source>
</evidence>
<comment type="subcellular location">
    <subcellularLocation>
        <location evidence="1">Membrane</location>
        <topology evidence="1">Single-pass membrane protein</topology>
    </subcellularLocation>
    <subcellularLocation>
        <location evidence="2">Secreted</location>
        <location evidence="2">Extracellular space</location>
        <location evidence="2">Extracellular matrix</location>
        <location evidence="2">Basement membrane</location>
    </subcellularLocation>
</comment>
<keyword evidence="12 16" id="KW-1015">Disulfide bond</keyword>
<evidence type="ECO:0000256" key="11">
    <source>
        <dbReference type="ARBA" id="ARBA00023136"/>
    </source>
</evidence>
<accession>A0A8E5NI42</accession>
<evidence type="ECO:0000256" key="2">
    <source>
        <dbReference type="ARBA" id="ARBA00004302"/>
    </source>
</evidence>